<keyword evidence="2 5" id="KW-0547">Nucleotide-binding</keyword>
<dbReference type="RefSeq" id="WP_060533701.1">
    <property type="nucleotide sequence ID" value="NZ_CP013023.1"/>
</dbReference>
<comment type="similarity">
    <text evidence="1">Belongs to the heat shock protein 90 family.</text>
</comment>
<gene>
    <name evidence="6" type="ORF">AR543_08985</name>
</gene>
<dbReference type="Pfam" id="PF13589">
    <property type="entry name" value="HATPase_c_3"/>
    <property type="match status" value="1"/>
</dbReference>
<dbReference type="KEGG" id="pbv:AR543_08985"/>
<evidence type="ECO:0000256" key="3">
    <source>
        <dbReference type="ARBA" id="ARBA00022840"/>
    </source>
</evidence>
<dbReference type="InterPro" id="IPR036890">
    <property type="entry name" value="HATPase_C_sf"/>
</dbReference>
<evidence type="ECO:0000313" key="6">
    <source>
        <dbReference type="EMBL" id="ANF96119.1"/>
    </source>
</evidence>
<evidence type="ECO:0000313" key="7">
    <source>
        <dbReference type="Proteomes" id="UP000078148"/>
    </source>
</evidence>
<dbReference type="Gene3D" id="3.30.565.10">
    <property type="entry name" value="Histidine kinase-like ATPase, C-terminal domain"/>
    <property type="match status" value="1"/>
</dbReference>
<dbReference type="PANTHER" id="PTHR11528">
    <property type="entry name" value="HEAT SHOCK PROTEIN 90 FAMILY MEMBER"/>
    <property type="match status" value="1"/>
</dbReference>
<dbReference type="SUPFAM" id="SSF55874">
    <property type="entry name" value="ATPase domain of HSP90 chaperone/DNA topoisomerase II/histidine kinase"/>
    <property type="match status" value="1"/>
</dbReference>
<feature type="binding site" evidence="5">
    <location>
        <position position="38"/>
    </location>
    <ligand>
        <name>ATP</name>
        <dbReference type="ChEBI" id="CHEBI:30616"/>
    </ligand>
</feature>
<dbReference type="GO" id="GO:0016887">
    <property type="term" value="F:ATP hydrolysis activity"/>
    <property type="evidence" value="ECO:0007669"/>
    <property type="project" value="InterPro"/>
</dbReference>
<accession>A0A172ZF19</accession>
<keyword evidence="7" id="KW-1185">Reference proteome</keyword>
<dbReference type="GO" id="GO:0051082">
    <property type="term" value="F:unfolded protein binding"/>
    <property type="evidence" value="ECO:0007669"/>
    <property type="project" value="InterPro"/>
</dbReference>
<proteinExistence type="inferred from homology"/>
<protein>
    <submittedName>
        <fullName evidence="6">HSP90 family protein</fullName>
    </submittedName>
</protein>
<keyword evidence="3 5" id="KW-0067">ATP-binding</keyword>
<dbReference type="Gene3D" id="3.30.230.80">
    <property type="match status" value="1"/>
</dbReference>
<dbReference type="SUPFAM" id="SSF54211">
    <property type="entry name" value="Ribosomal protein S5 domain 2-like"/>
    <property type="match status" value="1"/>
</dbReference>
<dbReference type="OrthoDB" id="9802640at2"/>
<feature type="binding site" evidence="5">
    <location>
        <position position="34"/>
    </location>
    <ligand>
        <name>ATP</name>
        <dbReference type="ChEBI" id="CHEBI:30616"/>
    </ligand>
</feature>
<dbReference type="GO" id="GO:0140662">
    <property type="term" value="F:ATP-dependent protein folding chaperone"/>
    <property type="evidence" value="ECO:0007669"/>
    <property type="project" value="InterPro"/>
</dbReference>
<dbReference type="PRINTS" id="PR00775">
    <property type="entry name" value="HEATSHOCK90"/>
</dbReference>
<dbReference type="GO" id="GO:0005524">
    <property type="term" value="F:ATP binding"/>
    <property type="evidence" value="ECO:0007669"/>
    <property type="project" value="UniProtKB-KW"/>
</dbReference>
<organism evidence="6 7">
    <name type="scientific">Paenibacillus bovis</name>
    <dbReference type="NCBI Taxonomy" id="1616788"/>
    <lineage>
        <taxon>Bacteria</taxon>
        <taxon>Bacillati</taxon>
        <taxon>Bacillota</taxon>
        <taxon>Bacilli</taxon>
        <taxon>Bacillales</taxon>
        <taxon>Paenibacillaceae</taxon>
        <taxon>Paenibacillus</taxon>
    </lineage>
</organism>
<dbReference type="Proteomes" id="UP000078148">
    <property type="component" value="Chromosome"/>
</dbReference>
<feature type="binding site" evidence="5">
    <location>
        <position position="162"/>
    </location>
    <ligand>
        <name>ATP</name>
        <dbReference type="ChEBI" id="CHEBI:30616"/>
    </ligand>
</feature>
<reference evidence="6 7" key="2">
    <citation type="journal article" date="2016" name="Int. J. Syst. Evol. Microbiol.">
        <title>Paenibacillus bovis sp. nov., isolated from raw yak (Bos grunniens) milk.</title>
        <authorList>
            <person name="Gao C."/>
            <person name="Han J."/>
            <person name="Liu Z."/>
            <person name="Xu X."/>
            <person name="Hang F."/>
            <person name="Wu Z."/>
        </authorList>
    </citation>
    <scope>NUCLEOTIDE SEQUENCE [LARGE SCALE GENOMIC DNA]</scope>
    <source>
        <strain evidence="6 7">BD3526</strain>
    </source>
</reference>
<dbReference type="InterPro" id="IPR001404">
    <property type="entry name" value="Hsp90_fam"/>
</dbReference>
<evidence type="ECO:0000256" key="5">
    <source>
        <dbReference type="PIRSR" id="PIRSR002583-1"/>
    </source>
</evidence>
<dbReference type="PIRSF" id="PIRSF002583">
    <property type="entry name" value="Hsp90"/>
    <property type="match status" value="1"/>
</dbReference>
<dbReference type="AlphaFoldDB" id="A0A172ZF19"/>
<dbReference type="NCBIfam" id="NF010683">
    <property type="entry name" value="PRK14083.1"/>
    <property type="match status" value="1"/>
</dbReference>
<dbReference type="InterPro" id="IPR020575">
    <property type="entry name" value="Hsp90_N"/>
</dbReference>
<reference evidence="7" key="1">
    <citation type="submission" date="2015-10" db="EMBL/GenBank/DDBJ databases">
        <title>Genome of Paenibacillus bovis sp. nov.</title>
        <authorList>
            <person name="Wu Z."/>
            <person name="Gao C."/>
            <person name="Liu Z."/>
            <person name="Zheng H."/>
        </authorList>
    </citation>
    <scope>NUCLEOTIDE SEQUENCE [LARGE SCALE GENOMIC DNA]</scope>
    <source>
        <strain evidence="7">BD3526</strain>
    </source>
</reference>
<evidence type="ECO:0000256" key="2">
    <source>
        <dbReference type="ARBA" id="ARBA00022741"/>
    </source>
</evidence>
<name>A0A172ZF19_9BACL</name>
<sequence length="609" mass="69255">MSNPNNYRFQVNLSGMINILSNHLYSNPRVFLREVMQNAVDAITARNQLETDYQGKVHIELAGSGAGSTLIIEDNGVGLTEEDIHEFLAQIGQSSKRGEAAFTGETTFIGRFGIGLLSCFMVSDEIVMVTRSAKGGPTLEWRGQPDGTYSIRTLDTDLSAGTKVYLRCKAGSEMYYEPQELERGLYYYGALLPYPITFNNGTSSKVVNDYRPVWIQDPDLARSNREEVLQYGERLMGEQFRDFIPLRTASGRTAGIAYVLPHAVNLNAKRSHQVYLKYMLVSDKAENILPDWAFFVKCLIWTDELQPTASREHFYENERLEEVRDELGEAIRSELMRMADYDPDRLQHIIQLHALSMKALATEDAEFYRIVHRWLPFETTYGRRTLGEMLKEHDHIHFTLTLDEYRQITHVASAQSLLVVNGGYIYDAELMALLPDVNEQVVTERLLPEDVSMSFTDLTPQERKDYYEKTRLADMALQRFRCQIQLKRFKPAELPALFTLSKESSDLRSLEAAKEVSTDTLSSILGSLGSSMQQSAYSTLYLNLDNPVVRRIFQPGSEEMMQVAVEMLYVNALMMGHYPMNKQEMAVLNQGILRFIEWGLSAGGRGDSL</sequence>
<evidence type="ECO:0000256" key="4">
    <source>
        <dbReference type="ARBA" id="ARBA00023186"/>
    </source>
</evidence>
<dbReference type="STRING" id="1616788.AR543_08985"/>
<feature type="binding site" evidence="5">
    <location>
        <position position="74"/>
    </location>
    <ligand>
        <name>ATP</name>
        <dbReference type="ChEBI" id="CHEBI:30616"/>
    </ligand>
</feature>
<dbReference type="InterPro" id="IPR020568">
    <property type="entry name" value="Ribosomal_Su5_D2-typ_SF"/>
</dbReference>
<evidence type="ECO:0000256" key="1">
    <source>
        <dbReference type="ARBA" id="ARBA00008239"/>
    </source>
</evidence>
<dbReference type="EMBL" id="CP013023">
    <property type="protein sequence ID" value="ANF96119.1"/>
    <property type="molecule type" value="Genomic_DNA"/>
</dbReference>
<keyword evidence="4" id="KW-0143">Chaperone</keyword>